<dbReference type="InterPro" id="IPR008532">
    <property type="entry name" value="NFACT_RNA-bd"/>
</dbReference>
<keyword evidence="4 5" id="KW-0648">Protein biosynthesis</keyword>
<evidence type="ECO:0000256" key="1">
    <source>
        <dbReference type="ARBA" id="ARBA00022555"/>
    </source>
</evidence>
<dbReference type="RefSeq" id="WP_248601408.1">
    <property type="nucleotide sequence ID" value="NZ_JAJIAO010000001.1"/>
</dbReference>
<evidence type="ECO:0000256" key="5">
    <source>
        <dbReference type="HAMAP-Rule" id="MF_00844"/>
    </source>
</evidence>
<dbReference type="InterPro" id="IPR051608">
    <property type="entry name" value="RQC_Subunit_NEMF"/>
</dbReference>
<evidence type="ECO:0000256" key="2">
    <source>
        <dbReference type="ARBA" id="ARBA00022730"/>
    </source>
</evidence>
<keyword evidence="2 5" id="KW-0699">rRNA-binding</keyword>
<dbReference type="Proteomes" id="UP001522905">
    <property type="component" value="Unassembled WGS sequence"/>
</dbReference>
<dbReference type="Pfam" id="PF05833">
    <property type="entry name" value="NFACT_N"/>
    <property type="match status" value="1"/>
</dbReference>
<protein>
    <recommendedName>
        <fullName evidence="5">Rqc2 homolog RqcH</fullName>
        <shortName evidence="5">RqcH</shortName>
    </recommendedName>
</protein>
<accession>A0ABT0HZV3</accession>
<feature type="coiled-coil region" evidence="5">
    <location>
        <begin position="293"/>
        <end position="320"/>
    </location>
</feature>
<feature type="domain" description="NFACT RNA-binding" evidence="6">
    <location>
        <begin position="450"/>
        <end position="539"/>
    </location>
</feature>
<evidence type="ECO:0000256" key="4">
    <source>
        <dbReference type="ARBA" id="ARBA00022917"/>
    </source>
</evidence>
<reference evidence="7 8" key="1">
    <citation type="submission" date="2021-11" db="EMBL/GenBank/DDBJ databases">
        <title>Comparative genomics of bee honey and flower isolates.</title>
        <authorList>
            <person name="Bechtner J.D."/>
            <person name="Gallus M.K."/>
            <person name="Ehrmann M."/>
        </authorList>
    </citation>
    <scope>NUCLEOTIDE SEQUENCE [LARGE SCALE GENOMIC DNA]</scope>
    <source>
        <strain evidence="7 8">M161</strain>
    </source>
</reference>
<comment type="caution">
    <text evidence="7">The sequence shown here is derived from an EMBL/GenBank/DDBJ whole genome shotgun (WGS) entry which is preliminary data.</text>
</comment>
<dbReference type="Pfam" id="PF05670">
    <property type="entry name" value="NFACT-R_1"/>
    <property type="match status" value="1"/>
</dbReference>
<comment type="subunit">
    <text evidence="5">Associates with stalled 50S ribosomal subunits. Binds to RqcP.</text>
</comment>
<evidence type="ECO:0000313" key="8">
    <source>
        <dbReference type="Proteomes" id="UP001522905"/>
    </source>
</evidence>
<evidence type="ECO:0000256" key="3">
    <source>
        <dbReference type="ARBA" id="ARBA00022884"/>
    </source>
</evidence>
<dbReference type="Gene3D" id="3.40.970.40">
    <property type="entry name" value="fibrinogen binding protein from staphylococcus aureus domain like"/>
    <property type="match status" value="1"/>
</dbReference>
<comment type="similarity">
    <text evidence="5">Belongs to the NEMF family.</text>
</comment>
<evidence type="ECO:0000259" key="6">
    <source>
        <dbReference type="Pfam" id="PF05670"/>
    </source>
</evidence>
<dbReference type="HAMAP" id="MF_00844_B">
    <property type="entry name" value="RqcH_B"/>
    <property type="match status" value="1"/>
</dbReference>
<keyword evidence="3 5" id="KW-0694">RNA-binding</keyword>
<dbReference type="InterPro" id="IPR043682">
    <property type="entry name" value="RqcH_bacterial"/>
</dbReference>
<dbReference type="EMBL" id="JAJIAO010000001">
    <property type="protein sequence ID" value="MCK8624115.1"/>
    <property type="molecule type" value="Genomic_DNA"/>
</dbReference>
<dbReference type="PANTHER" id="PTHR15239">
    <property type="entry name" value="NUCLEAR EXPORT MEDIATOR FACTOR NEMF"/>
    <property type="match status" value="1"/>
</dbReference>
<keyword evidence="8" id="KW-1185">Reference proteome</keyword>
<sequence length="575" mass="66373">MSFDGFFTHAMVNELNTKLSTGRVSKINQPYENEIIITIRANGSNYPLLLSANPSYARVQITNIPYSNPEKPTNFNMTLRKYLNGAILNKVSQLDNDRVLSLHFITRNELGDLQEIVLITEIMARHSNIILINGHDRTVIDAIKRIGSDKNRYRTLLPGDNYINPPKQDTINLFEDDSLELISELDKRFPNAEVLAQNLQQHFQGLSYNTSLYLANTLHENGEVKDKINSFINVYKNPSPTITEQNNKIDFTVYPFQFNNNVKQFDTLSEMLDYYYRDKAQRERTKEQGNLLIKIAKNELKKGKRKAKKLQKTLDETKNADEYRIKGEILMTYLGKVQRGMKSITLPNFYDNQNDIEIKLSNKISPSENAQKYFKRYQKDKNAVSYVNNQIKINNANIEYFDNILSQIELANPEDLKDIKLEFKQEGLLKNHNYHNNAKHKKVKISKPESFISDNGIEIQVGKNNLQNDKLTLKSSDKREIWLHVQKIHGSHVIIKSFNPDDETLVQAATLAAYFSKARDSANVPVDYVQVKHVRKPKGAKPGMVIYDSQNTLYVTPTEDLVEKLRKNYKKSKPF</sequence>
<name>A0ABT0HZV3_9LACO</name>
<keyword evidence="5" id="KW-0175">Coiled coil</keyword>
<gene>
    <name evidence="5" type="primary">rqcH</name>
    <name evidence="7" type="ORF">LNP07_01065</name>
</gene>
<organism evidence="7 8">
    <name type="scientific">Apilactobacillus xinyiensis</name>
    <dbReference type="NCBI Taxonomy" id="2841032"/>
    <lineage>
        <taxon>Bacteria</taxon>
        <taxon>Bacillati</taxon>
        <taxon>Bacillota</taxon>
        <taxon>Bacilli</taxon>
        <taxon>Lactobacillales</taxon>
        <taxon>Lactobacillaceae</taxon>
        <taxon>Apilactobacillus</taxon>
    </lineage>
</organism>
<evidence type="ECO:0000313" key="7">
    <source>
        <dbReference type="EMBL" id="MCK8624115.1"/>
    </source>
</evidence>
<comment type="function">
    <text evidence="5">Key component of the ribosome quality control system (RQC), a ribosome-associated complex that mediates the extraction of incompletely synthesized nascent chains from stalled ribosomes and their subsequent degradation. RqcH recruits Ala-charged tRNA, and with RqcP directs the elongation of stalled nascent chains on 50S ribosomal subunits, leading to non-templated C-terminal alanine extensions (Ala tail). The Ala tail promotes nascent chain degradation. May add between 1 and at least 8 Ala residues. Binds to stalled 50S ribosomal subunits.</text>
</comment>
<dbReference type="PANTHER" id="PTHR15239:SF6">
    <property type="entry name" value="RIBOSOME QUALITY CONTROL COMPLEX SUBUNIT NEMF"/>
    <property type="match status" value="1"/>
</dbReference>
<dbReference type="Gene3D" id="2.30.310.10">
    <property type="entry name" value="ibrinogen binding protein from staphylococcus aureus domain"/>
    <property type="match status" value="1"/>
</dbReference>
<keyword evidence="1 5" id="KW-0820">tRNA-binding</keyword>
<proteinExistence type="inferred from homology"/>